<reference evidence="2 3" key="1">
    <citation type="submission" date="2017-03" db="EMBL/GenBank/DDBJ databases">
        <title>Draft genime sequence of the acidophilic sulfur-oxidizing bacterium Acidithiobacillus sp. SH, isolated from seawater.</title>
        <authorList>
            <person name="Sharmin S."/>
            <person name="Tokuhisa M."/>
            <person name="Kanao T."/>
            <person name="Kamimura K."/>
        </authorList>
    </citation>
    <scope>NUCLEOTIDE SEQUENCE [LARGE SCALE GENOMIC DNA]</scope>
    <source>
        <strain evidence="2 3">SH</strain>
    </source>
</reference>
<keyword evidence="1" id="KW-1133">Transmembrane helix</keyword>
<name>A0A2I1DPT3_9PROT</name>
<sequence>MIIQLLRYRQCIDAVRDKSVETPRSFMWMTLALTLQAIPVGYFSSFAPEAAHLPVLYMVVATWLLLMHILYLKFVEEV</sequence>
<dbReference type="InParanoid" id="A0A2I1DPT3"/>
<keyword evidence="1" id="KW-0812">Transmembrane</keyword>
<evidence type="ECO:0000313" key="2">
    <source>
        <dbReference type="EMBL" id="PKY11862.1"/>
    </source>
</evidence>
<accession>A0A2I1DPT3</accession>
<feature type="transmembrane region" description="Helical" evidence="1">
    <location>
        <begin position="51"/>
        <end position="72"/>
    </location>
</feature>
<evidence type="ECO:0000256" key="1">
    <source>
        <dbReference type="SAM" id="Phobius"/>
    </source>
</evidence>
<keyword evidence="1" id="KW-0472">Membrane</keyword>
<dbReference type="EMBL" id="MXAV01000006">
    <property type="protein sequence ID" value="PKY11862.1"/>
    <property type="molecule type" value="Genomic_DNA"/>
</dbReference>
<dbReference type="AlphaFoldDB" id="A0A2I1DPT3"/>
<evidence type="ECO:0000313" key="3">
    <source>
        <dbReference type="Proteomes" id="UP000234329"/>
    </source>
</evidence>
<proteinExistence type="predicted"/>
<protein>
    <submittedName>
        <fullName evidence="2">Uncharacterized protein</fullName>
    </submittedName>
</protein>
<organism evidence="2 3">
    <name type="scientific">Acidithiobacillus marinus</name>
    <dbReference type="NCBI Taxonomy" id="187490"/>
    <lineage>
        <taxon>Bacteria</taxon>
        <taxon>Pseudomonadati</taxon>
        <taxon>Pseudomonadota</taxon>
        <taxon>Acidithiobacillia</taxon>
        <taxon>Acidithiobacillales</taxon>
        <taxon>Acidithiobacillaceae</taxon>
        <taxon>Acidithiobacillus</taxon>
    </lineage>
</organism>
<comment type="caution">
    <text evidence="2">The sequence shown here is derived from an EMBL/GenBank/DDBJ whole genome shotgun (WGS) entry which is preliminary data.</text>
</comment>
<feature type="transmembrane region" description="Helical" evidence="1">
    <location>
        <begin position="26"/>
        <end position="45"/>
    </location>
</feature>
<gene>
    <name evidence="2" type="ORF">B1757_02570</name>
</gene>
<keyword evidence="3" id="KW-1185">Reference proteome</keyword>
<dbReference type="Proteomes" id="UP000234329">
    <property type="component" value="Unassembled WGS sequence"/>
</dbReference>